<evidence type="ECO:0000313" key="2">
    <source>
        <dbReference type="Proteomes" id="UP001341281"/>
    </source>
</evidence>
<name>A0AAQ3SSV9_PASNO</name>
<reference evidence="1 2" key="1">
    <citation type="submission" date="2024-02" db="EMBL/GenBank/DDBJ databases">
        <title>High-quality chromosome-scale genome assembly of Pensacola bahiagrass (Paspalum notatum Flugge var. saurae).</title>
        <authorList>
            <person name="Vega J.M."/>
            <person name="Podio M."/>
            <person name="Orjuela J."/>
            <person name="Siena L.A."/>
            <person name="Pessino S.C."/>
            <person name="Combes M.C."/>
            <person name="Mariac C."/>
            <person name="Albertini E."/>
            <person name="Pupilli F."/>
            <person name="Ortiz J.P.A."/>
            <person name="Leblanc O."/>
        </authorList>
    </citation>
    <scope>NUCLEOTIDE SEQUENCE [LARGE SCALE GENOMIC DNA]</scope>
    <source>
        <strain evidence="1">R1</strain>
        <tissue evidence="1">Leaf</tissue>
    </source>
</reference>
<organism evidence="1 2">
    <name type="scientific">Paspalum notatum var. saurae</name>
    <dbReference type="NCBI Taxonomy" id="547442"/>
    <lineage>
        <taxon>Eukaryota</taxon>
        <taxon>Viridiplantae</taxon>
        <taxon>Streptophyta</taxon>
        <taxon>Embryophyta</taxon>
        <taxon>Tracheophyta</taxon>
        <taxon>Spermatophyta</taxon>
        <taxon>Magnoliopsida</taxon>
        <taxon>Liliopsida</taxon>
        <taxon>Poales</taxon>
        <taxon>Poaceae</taxon>
        <taxon>PACMAD clade</taxon>
        <taxon>Panicoideae</taxon>
        <taxon>Andropogonodae</taxon>
        <taxon>Paspaleae</taxon>
        <taxon>Paspalinae</taxon>
        <taxon>Paspalum</taxon>
    </lineage>
</organism>
<dbReference type="PANTHER" id="PTHR33889">
    <property type="entry name" value="OS04G0681850 PROTEIN"/>
    <property type="match status" value="1"/>
</dbReference>
<feature type="non-terminal residue" evidence="1">
    <location>
        <position position="1"/>
    </location>
</feature>
<dbReference type="PANTHER" id="PTHR33889:SF7">
    <property type="entry name" value="OS04G0681850 PROTEIN"/>
    <property type="match status" value="1"/>
</dbReference>
<dbReference type="AlphaFoldDB" id="A0AAQ3SSV9"/>
<protein>
    <submittedName>
        <fullName evidence="1">Uncharacterized protein</fullName>
    </submittedName>
</protein>
<accession>A0AAQ3SSV9</accession>
<gene>
    <name evidence="1" type="ORF">U9M48_010128</name>
</gene>
<evidence type="ECO:0000313" key="1">
    <source>
        <dbReference type="EMBL" id="WVZ60061.1"/>
    </source>
</evidence>
<keyword evidence="2" id="KW-1185">Reference proteome</keyword>
<sequence>SNRRKRTFHTDDIKIAIYLELLAKTHPPVLHRGVSREVAHKFELCSVYGGKDRMLVEYLDVINKLVKNCGRKRIEIDTEAIKAIPLRERTTFQDLANALGKKKSTIHNRFKESYFRDHPMI</sequence>
<dbReference type="Proteomes" id="UP001341281">
    <property type="component" value="Chromosome 02"/>
</dbReference>
<proteinExistence type="predicted"/>
<dbReference type="EMBL" id="CP144746">
    <property type="protein sequence ID" value="WVZ60061.1"/>
    <property type="molecule type" value="Genomic_DNA"/>
</dbReference>